<dbReference type="Proteomes" id="UP001149813">
    <property type="component" value="Unassembled WGS sequence"/>
</dbReference>
<evidence type="ECO:0000313" key="1">
    <source>
        <dbReference type="EMBL" id="KAJ1720503.1"/>
    </source>
</evidence>
<evidence type="ECO:0000313" key="2">
    <source>
        <dbReference type="Proteomes" id="UP001149813"/>
    </source>
</evidence>
<protein>
    <submittedName>
        <fullName evidence="1">Uncharacterized protein</fullName>
    </submittedName>
</protein>
<feature type="non-terminal residue" evidence="1">
    <location>
        <position position="81"/>
    </location>
</feature>
<sequence length="81" mass="8352">MSTPIKTVALFGAENSLGEVFARELTDPRNSDLQLTALLVTADLPPTLSAYLEGLATPPALLPVDTSDISSLAQALAGIDA</sequence>
<reference evidence="1" key="1">
    <citation type="submission" date="2022-07" db="EMBL/GenBank/DDBJ databases">
        <title>Phylogenomic reconstructions and comparative analyses of Kickxellomycotina fungi.</title>
        <authorList>
            <person name="Reynolds N.K."/>
            <person name="Stajich J.E."/>
            <person name="Barry K."/>
            <person name="Grigoriev I.V."/>
            <person name="Crous P."/>
            <person name="Smith M.E."/>
        </authorList>
    </citation>
    <scope>NUCLEOTIDE SEQUENCE</scope>
    <source>
        <strain evidence="1">NBRC 32514</strain>
    </source>
</reference>
<comment type="caution">
    <text evidence="1">The sequence shown here is derived from an EMBL/GenBank/DDBJ whole genome shotgun (WGS) entry which is preliminary data.</text>
</comment>
<proteinExistence type="predicted"/>
<organism evidence="1 2">
    <name type="scientific">Coemansia erecta</name>
    <dbReference type="NCBI Taxonomy" id="147472"/>
    <lineage>
        <taxon>Eukaryota</taxon>
        <taxon>Fungi</taxon>
        <taxon>Fungi incertae sedis</taxon>
        <taxon>Zoopagomycota</taxon>
        <taxon>Kickxellomycotina</taxon>
        <taxon>Kickxellomycetes</taxon>
        <taxon>Kickxellales</taxon>
        <taxon>Kickxellaceae</taxon>
        <taxon>Coemansia</taxon>
    </lineage>
</organism>
<gene>
    <name evidence="1" type="ORF">LPJ53_004865</name>
</gene>
<name>A0A9W7XY12_9FUNG</name>
<accession>A0A9W7XY12</accession>
<keyword evidence="2" id="KW-1185">Reference proteome</keyword>
<dbReference type="EMBL" id="JANBOJ010000251">
    <property type="protein sequence ID" value="KAJ1720503.1"/>
    <property type="molecule type" value="Genomic_DNA"/>
</dbReference>
<dbReference type="AlphaFoldDB" id="A0A9W7XY12"/>